<dbReference type="EMBL" id="CP002159">
    <property type="protein sequence ID" value="ADL54123.1"/>
    <property type="molecule type" value="Genomic_DNA"/>
</dbReference>
<evidence type="ECO:0000313" key="2">
    <source>
        <dbReference type="EMBL" id="ADL54123.1"/>
    </source>
</evidence>
<proteinExistence type="predicted"/>
<sequence length="324" mass="37524">MLSSTADHLFWMARSMERAENTARMLDVTYRMSLLKRALIEPHHEWRAMLSISGLHEDFEARYDMPCAENVLHFMALDEKNPGSIYNSIFKARENARAVRGSITSEMWETLNSTWLEMRRIQGDGIAADGVSRFFDWVKERSHLSRGIAHGTMLRDNTFRFIRLGNFLERADNTARILDVKYHILLPSPKDIGGAADYYQWSSVLRSVSAFESYRRVYRDQITPKRVAELLVLRPDMARSLITCVDEVNRLLHEIDGPRANELLRRCGLLRTSLHAETIDGIFDYGLHEYLSEFLEQIYELGNLINTAYFWSTDELSVPDIIGH</sequence>
<evidence type="ECO:0000313" key="3">
    <source>
        <dbReference type="Proteomes" id="UP000001235"/>
    </source>
</evidence>
<accession>D9SI66</accession>
<feature type="domain" description="DUF403" evidence="1">
    <location>
        <begin position="1"/>
        <end position="310"/>
    </location>
</feature>
<dbReference type="OrthoDB" id="9803532at2"/>
<gene>
    <name evidence="2" type="ordered locus">Galf_0078</name>
</gene>
<protein>
    <recommendedName>
        <fullName evidence="1">DUF403 domain-containing protein</fullName>
    </recommendedName>
</protein>
<dbReference type="RefSeq" id="WP_013292066.1">
    <property type="nucleotide sequence ID" value="NC_014394.1"/>
</dbReference>
<dbReference type="AlphaFoldDB" id="D9SI66"/>
<dbReference type="eggNOG" id="COG2307">
    <property type="taxonomic scope" value="Bacteria"/>
</dbReference>
<organism evidence="2 3">
    <name type="scientific">Gallionella capsiferriformans (strain ES-2)</name>
    <name type="common">Gallionella ferruginea capsiferriformans (strain ES-2)</name>
    <dbReference type="NCBI Taxonomy" id="395494"/>
    <lineage>
        <taxon>Bacteria</taxon>
        <taxon>Pseudomonadati</taxon>
        <taxon>Pseudomonadota</taxon>
        <taxon>Betaproteobacteria</taxon>
        <taxon>Nitrosomonadales</taxon>
        <taxon>Gallionellaceae</taxon>
        <taxon>Gallionella</taxon>
    </lineage>
</organism>
<dbReference type="InterPro" id="IPR007296">
    <property type="entry name" value="DUF403"/>
</dbReference>
<reference evidence="2 3" key="1">
    <citation type="submission" date="2010-08" db="EMBL/GenBank/DDBJ databases">
        <title>Complete sequence of Gallionella capsiferriformans ES-2.</title>
        <authorList>
            <consortium name="US DOE Joint Genome Institute"/>
            <person name="Lucas S."/>
            <person name="Copeland A."/>
            <person name="Lapidus A."/>
            <person name="Cheng J.-F."/>
            <person name="Bruce D."/>
            <person name="Goodwin L."/>
            <person name="Pitluck S."/>
            <person name="Chertkov O."/>
            <person name="Davenport K.W."/>
            <person name="Detter J.C."/>
            <person name="Han C."/>
            <person name="Tapia R."/>
            <person name="Land M."/>
            <person name="Hauser L."/>
            <person name="Chang Y.-J."/>
            <person name="Jeffries C."/>
            <person name="Kyrpides N."/>
            <person name="Ivanova N."/>
            <person name="Mikhailova N."/>
            <person name="Shelobolina E.S."/>
            <person name="Picardal F."/>
            <person name="Roden E."/>
            <person name="Emerson D."/>
            <person name="Woyke T."/>
        </authorList>
    </citation>
    <scope>NUCLEOTIDE SEQUENCE [LARGE SCALE GENOMIC DNA]</scope>
    <source>
        <strain evidence="2 3">ES-2</strain>
    </source>
</reference>
<evidence type="ECO:0000259" key="1">
    <source>
        <dbReference type="Pfam" id="PF04168"/>
    </source>
</evidence>
<dbReference type="PANTHER" id="PTHR34595">
    <property type="entry name" value="BLR5612 PROTEIN"/>
    <property type="match status" value="1"/>
</dbReference>
<name>D9SI66_GALCS</name>
<dbReference type="STRING" id="395494.Galf_0078"/>
<dbReference type="InterPro" id="IPR051680">
    <property type="entry name" value="ATP-dep_Glu-Cys_Ligase-2"/>
</dbReference>
<keyword evidence="3" id="KW-1185">Reference proteome</keyword>
<dbReference type="Pfam" id="PF04168">
    <property type="entry name" value="Alpha-E"/>
    <property type="match status" value="1"/>
</dbReference>
<dbReference type="KEGG" id="gca:Galf_0078"/>
<dbReference type="PANTHER" id="PTHR34595:SF7">
    <property type="entry name" value="SLL1039 PROTEIN"/>
    <property type="match status" value="1"/>
</dbReference>
<dbReference type="Proteomes" id="UP000001235">
    <property type="component" value="Chromosome"/>
</dbReference>
<dbReference type="HOGENOM" id="CLU_071567_1_0_4"/>